<dbReference type="PANTHER" id="PTHR45631:SF202">
    <property type="entry name" value="SENESCENCE-INDUCED RECEPTOR-LIKE SERINE_THREONINE-PROTEIN KINASE"/>
    <property type="match status" value="1"/>
</dbReference>
<accession>A0A833QTZ6</accession>
<comment type="similarity">
    <text evidence="10">Belongs to the protein kinase superfamily.</text>
</comment>
<dbReference type="SMART" id="SM00220">
    <property type="entry name" value="S_TKc"/>
    <property type="match status" value="1"/>
</dbReference>
<evidence type="ECO:0000256" key="5">
    <source>
        <dbReference type="ARBA" id="ARBA00022741"/>
    </source>
</evidence>
<evidence type="ECO:0000256" key="2">
    <source>
        <dbReference type="ARBA" id="ARBA00022527"/>
    </source>
</evidence>
<evidence type="ECO:0000256" key="4">
    <source>
        <dbReference type="ARBA" id="ARBA00022679"/>
    </source>
</evidence>
<proteinExistence type="inferred from homology"/>
<keyword evidence="2 10" id="KW-0723">Serine/threonine-protein kinase</keyword>
<evidence type="ECO:0000256" key="3">
    <source>
        <dbReference type="ARBA" id="ARBA00022553"/>
    </source>
</evidence>
<dbReference type="CDD" id="cd14066">
    <property type="entry name" value="STKc_IRAK"/>
    <property type="match status" value="1"/>
</dbReference>
<evidence type="ECO:0000256" key="8">
    <source>
        <dbReference type="ARBA" id="ARBA00023170"/>
    </source>
</evidence>
<dbReference type="InterPro" id="IPR017441">
    <property type="entry name" value="Protein_kinase_ATP_BS"/>
</dbReference>
<dbReference type="GO" id="GO:0005524">
    <property type="term" value="F:ATP binding"/>
    <property type="evidence" value="ECO:0007669"/>
    <property type="project" value="UniProtKB-UniRule"/>
</dbReference>
<dbReference type="Proteomes" id="UP000623129">
    <property type="component" value="Unassembled WGS sequence"/>
</dbReference>
<feature type="binding site" evidence="9">
    <location>
        <position position="148"/>
    </location>
    <ligand>
        <name>ATP</name>
        <dbReference type="ChEBI" id="CHEBI:30616"/>
    </ligand>
</feature>
<comment type="subcellular location">
    <subcellularLocation>
        <location evidence="1">Membrane</location>
        <topology evidence="1">Single-pass membrane protein</topology>
    </subcellularLocation>
</comment>
<dbReference type="InterPro" id="IPR008271">
    <property type="entry name" value="Ser/Thr_kinase_AS"/>
</dbReference>
<dbReference type="PROSITE" id="PS00108">
    <property type="entry name" value="PROTEIN_KINASE_ST"/>
    <property type="match status" value="1"/>
</dbReference>
<dbReference type="OrthoDB" id="1909384at2759"/>
<dbReference type="SUPFAM" id="SSF56112">
    <property type="entry name" value="Protein kinase-like (PK-like)"/>
    <property type="match status" value="1"/>
</dbReference>
<dbReference type="FunFam" id="3.30.200.20:FF:000394">
    <property type="entry name" value="Leucine-rich repeat receptor-like protein kinase"/>
    <property type="match status" value="1"/>
</dbReference>
<keyword evidence="3" id="KW-0597">Phosphoprotein</keyword>
<reference evidence="13" key="1">
    <citation type="submission" date="2020-01" db="EMBL/GenBank/DDBJ databases">
        <title>Genome sequence of Kobresia littledalei, the first chromosome-level genome in the family Cyperaceae.</title>
        <authorList>
            <person name="Qu G."/>
        </authorList>
    </citation>
    <scope>NUCLEOTIDE SEQUENCE</scope>
    <source>
        <strain evidence="13">C.B.Clarke</strain>
        <tissue evidence="13">Leaf</tissue>
    </source>
</reference>
<keyword evidence="4" id="KW-0808">Transferase</keyword>
<dbReference type="Pfam" id="PF07714">
    <property type="entry name" value="PK_Tyr_Ser-Thr"/>
    <property type="match status" value="1"/>
</dbReference>
<dbReference type="AlphaFoldDB" id="A0A833QTZ6"/>
<dbReference type="InterPro" id="IPR001245">
    <property type="entry name" value="Ser-Thr/Tyr_kinase_cat_dom"/>
</dbReference>
<keyword evidence="8 13" id="KW-0675">Receptor</keyword>
<dbReference type="InterPro" id="IPR000719">
    <property type="entry name" value="Prot_kinase_dom"/>
</dbReference>
<dbReference type="GO" id="GO:0016020">
    <property type="term" value="C:membrane"/>
    <property type="evidence" value="ECO:0007669"/>
    <property type="project" value="UniProtKB-SubCell"/>
</dbReference>
<keyword evidence="11" id="KW-0812">Transmembrane</keyword>
<keyword evidence="11" id="KW-0472">Membrane</keyword>
<evidence type="ECO:0000313" key="14">
    <source>
        <dbReference type="Proteomes" id="UP000623129"/>
    </source>
</evidence>
<keyword evidence="7 9" id="KW-0067">ATP-binding</keyword>
<evidence type="ECO:0000256" key="7">
    <source>
        <dbReference type="ARBA" id="ARBA00022840"/>
    </source>
</evidence>
<evidence type="ECO:0000256" key="6">
    <source>
        <dbReference type="ARBA" id="ARBA00022777"/>
    </source>
</evidence>
<dbReference type="FunFam" id="1.10.510.10:FF:000146">
    <property type="entry name" value="LRR receptor-like serine/threonine-protein kinase IOS1"/>
    <property type="match status" value="1"/>
</dbReference>
<gene>
    <name evidence="13" type="ORF">FCM35_KLT10234</name>
</gene>
<keyword evidence="5 9" id="KW-0547">Nucleotide-binding</keyword>
<keyword evidence="11" id="KW-1133">Transmembrane helix</keyword>
<evidence type="ECO:0000256" key="11">
    <source>
        <dbReference type="SAM" id="Phobius"/>
    </source>
</evidence>
<protein>
    <submittedName>
        <fullName evidence="13">Putative LRR receptor-like serine/threonine-protein kinase</fullName>
    </submittedName>
</protein>
<dbReference type="EMBL" id="SWLB01000020">
    <property type="protein sequence ID" value="KAF3325163.1"/>
    <property type="molecule type" value="Genomic_DNA"/>
</dbReference>
<dbReference type="PROSITE" id="PS00107">
    <property type="entry name" value="PROTEIN_KINASE_ATP"/>
    <property type="match status" value="1"/>
</dbReference>
<keyword evidence="6 13" id="KW-0418">Kinase</keyword>
<evidence type="ECO:0000256" key="9">
    <source>
        <dbReference type="PROSITE-ProRule" id="PRU10141"/>
    </source>
</evidence>
<evidence type="ECO:0000256" key="1">
    <source>
        <dbReference type="ARBA" id="ARBA00004167"/>
    </source>
</evidence>
<dbReference type="PANTHER" id="PTHR45631">
    <property type="entry name" value="OS07G0107800 PROTEIN-RELATED"/>
    <property type="match status" value="1"/>
</dbReference>
<feature type="transmembrane region" description="Helical" evidence="11">
    <location>
        <begin position="29"/>
        <end position="52"/>
    </location>
</feature>
<dbReference type="Gene3D" id="3.30.200.20">
    <property type="entry name" value="Phosphorylase Kinase, domain 1"/>
    <property type="match status" value="1"/>
</dbReference>
<dbReference type="PROSITE" id="PS50011">
    <property type="entry name" value="PROTEIN_KINASE_DOM"/>
    <property type="match status" value="1"/>
</dbReference>
<sequence length="444" mass="49038">MPTSHALHCWLFGDINPTPSPPSPSSKKIIIIIIPILLLVIIAVVVATVCFLRKKNKQTMVSAANDHAINYENIPQEGNPNGNYAGSAAAISNQPKAEAQDTPKIDNRQFGYDDIKRITNDFQNNIGTGGFGSVYSGHLENGLQVAIKVLSQSSTQGVREFMAEAENLTRVHHKNLVSLMGYCIDKNCMALVYEYMQGGNLHDKLKGDYTQTCSHNEMPLSWKQRLRIAYESALGLEYLHKACNPPLIHRDVKTSNILLNANLEAKIADFGLSRAFDINATSHVSTRVVGTLGYLDPEYYLSNQLSAKSDVYSFGVVMLEIITGRPPIINAGREGGNLVQWVHQKLSGGDIESIVDTRMQDKYDINSVWKVTELACRCTERTSSQRPTMSAVVAELKESMDFEISMEDIHKKSTTNLVSDVSQDSTTFEMAYMGGMPTIGPSVR</sequence>
<dbReference type="GO" id="GO:0004674">
    <property type="term" value="F:protein serine/threonine kinase activity"/>
    <property type="evidence" value="ECO:0007669"/>
    <property type="project" value="UniProtKB-KW"/>
</dbReference>
<comment type="caution">
    <text evidence="13">The sequence shown here is derived from an EMBL/GenBank/DDBJ whole genome shotgun (WGS) entry which is preliminary data.</text>
</comment>
<name>A0A833QTZ6_9POAL</name>
<dbReference type="Gene3D" id="1.10.510.10">
    <property type="entry name" value="Transferase(Phosphotransferase) domain 1"/>
    <property type="match status" value="1"/>
</dbReference>
<evidence type="ECO:0000259" key="12">
    <source>
        <dbReference type="PROSITE" id="PS50011"/>
    </source>
</evidence>
<evidence type="ECO:0000256" key="10">
    <source>
        <dbReference type="RuleBase" id="RU000304"/>
    </source>
</evidence>
<keyword evidence="14" id="KW-1185">Reference proteome</keyword>
<dbReference type="InterPro" id="IPR011009">
    <property type="entry name" value="Kinase-like_dom_sf"/>
</dbReference>
<evidence type="ECO:0000313" key="13">
    <source>
        <dbReference type="EMBL" id="KAF3325163.1"/>
    </source>
</evidence>
<feature type="domain" description="Protein kinase" evidence="12">
    <location>
        <begin position="120"/>
        <end position="400"/>
    </location>
</feature>
<organism evidence="13 14">
    <name type="scientific">Carex littledalei</name>
    <dbReference type="NCBI Taxonomy" id="544730"/>
    <lineage>
        <taxon>Eukaryota</taxon>
        <taxon>Viridiplantae</taxon>
        <taxon>Streptophyta</taxon>
        <taxon>Embryophyta</taxon>
        <taxon>Tracheophyta</taxon>
        <taxon>Spermatophyta</taxon>
        <taxon>Magnoliopsida</taxon>
        <taxon>Liliopsida</taxon>
        <taxon>Poales</taxon>
        <taxon>Cyperaceae</taxon>
        <taxon>Cyperoideae</taxon>
        <taxon>Cariceae</taxon>
        <taxon>Carex</taxon>
        <taxon>Carex subgen. Euthyceras</taxon>
    </lineage>
</organism>